<dbReference type="Proteomes" id="UP000019113">
    <property type="component" value="Unassembled WGS sequence"/>
</dbReference>
<reference evidence="2 3" key="1">
    <citation type="submission" date="2013-08" db="EMBL/GenBank/DDBJ databases">
        <title>draft genome of Halomonas huanghegensis, strain BJGMM-B45T.</title>
        <authorList>
            <person name="Miao C."/>
            <person name="Wan Y."/>
            <person name="Jin W."/>
        </authorList>
    </citation>
    <scope>NUCLEOTIDE SEQUENCE [LARGE SCALE GENOMIC DNA]</scope>
    <source>
        <strain evidence="2 3">BJGMM-B45</strain>
    </source>
</reference>
<protein>
    <submittedName>
        <fullName evidence="2">Uncharacterized protein</fullName>
    </submittedName>
</protein>
<comment type="caution">
    <text evidence="2">The sequence shown here is derived from an EMBL/GenBank/DDBJ whole genome shotgun (WGS) entry which is preliminary data.</text>
</comment>
<feature type="coiled-coil region" evidence="1">
    <location>
        <begin position="892"/>
        <end position="954"/>
    </location>
</feature>
<dbReference type="RefSeq" id="WP_021820973.1">
    <property type="nucleotide sequence ID" value="NZ_AVBC01000055.1"/>
</dbReference>
<sequence>MSVIHRIEVANLLNKHGDVTSPWDAKMRHLLLDLRGQSSAISMENGFGKTTLAEALIGLLSRDRTLLSRTRRKCTPSTVSGQGRSWSHLRVEFRTRSDQAGQGDMLAAAGEEVAGETFVFGFYGYSDGSGLSFYHYSGRLEDIPVHHLTQDGKLALYANSDVKQAMNRHGVRLTLNRDEWLDAVNTHVSRRELAQLASFQKEGGADKSQIFNAIRPRAGEKPDQAFFFEVLAPEILAGATRGETDESEELIEEVILNSGTNITELRQRLEDAETDQRRAEAKVERLSELTEHGTSLLEARATLGRLDDGLMLSERLLAGQALAALPGLPKVVESDDDNDVVAGFAWGRGDTGKPRVSVWLLAKLSRLSERQVREALNEREVRVDGHRQLVHLIDASWPGGREAQHVAFDAARQWLSDSHAFADDAARYRALNRLDEGAEAFEVLDGNCWRDEVVADGLYRGELKLDIERLEAQAESLEQERENLASRQREFVDNQSFYTQALAEGVFTEAELETPEATREAALEDSQAARRALSEHLARVGEFKQVTEQHRQFQAEHPGELPDDVLGEKIELREQLDTRLEELNEQCDASRESLDQARQTHEQLASERARLEGELAPLQSGQQAWQSFREQWPDAEVEGWWAGRQAQLREWEGNEQQLGQRQQEAQRLRQRLTPLAESVAHYRRIHGDDEPVHLRDRLYTGMRELDDERHRLGREEGRLRELHRALITFRERGWGEPQQWLEQARDALPRLIGERERLDERIAARESYLEHLSGDPLARQVAESEAQQLLERQGIAFRPLHQVLGELAEDDASRREWLVQAAGQLFAPVVEGDVSADAAQLLIDQGLNVPVLERGRLQQLLSESHPPLGAVCGCETLAVKAALDPEHLVELRRQTQARLEQDQQRRRQLDTEINRFDPHGEVFVEALSARQAVADGVEEELERIAERLAQLDQDREELAPRLDEAALQSIDDFQRYLQEGGDKALQEAGESLAEIELELAELAPRLAAAREEFAQHAELWLAAEAFKSAGGVERLAAIDHRLLELEEREATAADERHREGERWEALSRERDELNAQRSAIFIDGERDRLAGLARFVEQGGPEFMAAAEQRQAELEETLSVAQRRASLDVQRIRAYLEVRDDSTAGAALESRIAKLKRERSDALAERRQRSNELAGLEVRLERQREALVVADELAIAWLTALRELSAGWQQRWQAVDGRETVWPADHPDADALDSALELWWSLAAAQEDQPDVDIDRLAACAQQLQEGLTRLGLGERSRVRDRQARQLAEIEQRLSAALEDAAQSRMFNDTERGRLASLGQVSNEALDDLAALHQQLGSQLETHRERVAHLQTSRQHIEGTLVERLGSIISDAAGNLDILKRVARRGSEGNGEGGAWFEVKASLIDADALRELITTLLADIDEHQAALKRRAERDGKTLQEGDQSRRDDDLLGRIRRRIYRGLFKDVAIRLRHVAIRPHGRLFSLNEAMSEGQREAVSLMWLVKLSEFAIERELHELPGHHRRRTRAGRESVILLDGLFSKLSHRKLIQDSLDSLRNTRGRFQMIGLIHNPNYENDPDIFPTYLIGSVIGAGQGQGGHVIVREGQSQTPEDLGRSAGEASVFGIHVSEPETV</sequence>
<dbReference type="PANTHER" id="PTHR45615">
    <property type="entry name" value="MYOSIN HEAVY CHAIN, NON-MUSCLE"/>
    <property type="match status" value="1"/>
</dbReference>
<accession>W1N0W0</accession>
<dbReference type="OrthoDB" id="9145695at2"/>
<keyword evidence="3" id="KW-1185">Reference proteome</keyword>
<evidence type="ECO:0000313" key="2">
    <source>
        <dbReference type="EMBL" id="ERL49227.1"/>
    </source>
</evidence>
<dbReference type="KEGG" id="hhu:AR456_08370"/>
<organism evidence="2 3">
    <name type="scientific">Halomonas huangheensis</name>
    <dbReference type="NCBI Taxonomy" id="1178482"/>
    <lineage>
        <taxon>Bacteria</taxon>
        <taxon>Pseudomonadati</taxon>
        <taxon>Pseudomonadota</taxon>
        <taxon>Gammaproteobacteria</taxon>
        <taxon>Oceanospirillales</taxon>
        <taxon>Halomonadaceae</taxon>
        <taxon>Halomonas</taxon>
    </lineage>
</organism>
<evidence type="ECO:0000256" key="1">
    <source>
        <dbReference type="SAM" id="Coils"/>
    </source>
</evidence>
<gene>
    <name evidence="2" type="ORF">BJB45_07055</name>
</gene>
<dbReference type="PANTHER" id="PTHR45615:SF80">
    <property type="entry name" value="GRIP DOMAIN-CONTAINING PROTEIN"/>
    <property type="match status" value="1"/>
</dbReference>
<dbReference type="PATRIC" id="fig|1178482.3.peg.4003"/>
<proteinExistence type="predicted"/>
<feature type="coiled-coil region" evidence="1">
    <location>
        <begin position="460"/>
        <end position="494"/>
    </location>
</feature>
<keyword evidence="1" id="KW-0175">Coiled coil</keyword>
<feature type="coiled-coil region" evidence="1">
    <location>
        <begin position="262"/>
        <end position="289"/>
    </location>
</feature>
<dbReference type="STRING" id="1178482.AR456_08370"/>
<evidence type="ECO:0000313" key="3">
    <source>
        <dbReference type="Proteomes" id="UP000019113"/>
    </source>
</evidence>
<feature type="coiled-coil region" evidence="1">
    <location>
        <begin position="566"/>
        <end position="614"/>
    </location>
</feature>
<dbReference type="EMBL" id="AVBC01000055">
    <property type="protein sequence ID" value="ERL49227.1"/>
    <property type="molecule type" value="Genomic_DNA"/>
</dbReference>
<feature type="coiled-coil region" evidence="1">
    <location>
        <begin position="1104"/>
        <end position="1186"/>
    </location>
</feature>
<dbReference type="eggNOG" id="COG1196">
    <property type="taxonomic scope" value="Bacteria"/>
</dbReference>
<name>W1N0W0_9GAMM</name>